<evidence type="ECO:0000256" key="1">
    <source>
        <dbReference type="ARBA" id="ARBA00022723"/>
    </source>
</evidence>
<dbReference type="InterPro" id="IPR017896">
    <property type="entry name" value="4Fe4S_Fe-S-bd"/>
</dbReference>
<evidence type="ECO:0000259" key="4">
    <source>
        <dbReference type="PROSITE" id="PS51379"/>
    </source>
</evidence>
<dbReference type="PROSITE" id="PS00198">
    <property type="entry name" value="4FE4S_FER_1"/>
    <property type="match status" value="1"/>
</dbReference>
<dbReference type="Pfam" id="PF00037">
    <property type="entry name" value="Fer4"/>
    <property type="match status" value="1"/>
</dbReference>
<evidence type="ECO:0000313" key="5">
    <source>
        <dbReference type="EMBL" id="SDL23641.1"/>
    </source>
</evidence>
<dbReference type="AlphaFoldDB" id="A0A1G9IEH7"/>
<keyword evidence="1" id="KW-0479">Metal-binding</keyword>
<keyword evidence="6" id="KW-1185">Reference proteome</keyword>
<dbReference type="GO" id="GO:0046872">
    <property type="term" value="F:metal ion binding"/>
    <property type="evidence" value="ECO:0007669"/>
    <property type="project" value="UniProtKB-KW"/>
</dbReference>
<dbReference type="RefSeq" id="WP_090554804.1">
    <property type="nucleotide sequence ID" value="NZ_FNFP01000011.1"/>
</dbReference>
<proteinExistence type="predicted"/>
<evidence type="ECO:0000313" key="6">
    <source>
        <dbReference type="Proteomes" id="UP000198718"/>
    </source>
</evidence>
<feature type="domain" description="4Fe-4S ferredoxin-type" evidence="4">
    <location>
        <begin position="93"/>
        <end position="122"/>
    </location>
</feature>
<protein>
    <submittedName>
        <fullName evidence="5">4Fe-4S binding domain-containing protein</fullName>
    </submittedName>
</protein>
<dbReference type="PROSITE" id="PS51379">
    <property type="entry name" value="4FE4S_FER_2"/>
    <property type="match status" value="1"/>
</dbReference>
<dbReference type="SUPFAM" id="SSF54862">
    <property type="entry name" value="4Fe-4S ferredoxins"/>
    <property type="match status" value="1"/>
</dbReference>
<dbReference type="Proteomes" id="UP000198718">
    <property type="component" value="Unassembled WGS sequence"/>
</dbReference>
<dbReference type="OrthoDB" id="5422255at2"/>
<evidence type="ECO:0000256" key="2">
    <source>
        <dbReference type="ARBA" id="ARBA00023004"/>
    </source>
</evidence>
<gene>
    <name evidence="5" type="ORF">SAMN05660472_02848</name>
</gene>
<organism evidence="5 6">
    <name type="scientific">Natronincola ferrireducens</name>
    <dbReference type="NCBI Taxonomy" id="393762"/>
    <lineage>
        <taxon>Bacteria</taxon>
        <taxon>Bacillati</taxon>
        <taxon>Bacillota</taxon>
        <taxon>Clostridia</taxon>
        <taxon>Peptostreptococcales</taxon>
        <taxon>Natronincolaceae</taxon>
        <taxon>Natronincola</taxon>
    </lineage>
</organism>
<dbReference type="GO" id="GO:0051536">
    <property type="term" value="F:iron-sulfur cluster binding"/>
    <property type="evidence" value="ECO:0007669"/>
    <property type="project" value="UniProtKB-KW"/>
</dbReference>
<accession>A0A1G9IEH7</accession>
<dbReference type="InterPro" id="IPR017900">
    <property type="entry name" value="4Fe4S_Fe_S_CS"/>
</dbReference>
<name>A0A1G9IEH7_9FIRM</name>
<dbReference type="STRING" id="393762.SAMN05660472_02848"/>
<dbReference type="EMBL" id="FNFP01000011">
    <property type="protein sequence ID" value="SDL23641.1"/>
    <property type="molecule type" value="Genomic_DNA"/>
</dbReference>
<keyword evidence="3" id="KW-0411">Iron-sulfur</keyword>
<reference evidence="5 6" key="1">
    <citation type="submission" date="2016-10" db="EMBL/GenBank/DDBJ databases">
        <authorList>
            <person name="de Groot N.N."/>
        </authorList>
    </citation>
    <scope>NUCLEOTIDE SEQUENCE [LARGE SCALE GENOMIC DNA]</scope>
    <source>
        <strain evidence="5 6">DSM 18346</strain>
    </source>
</reference>
<sequence>MSKIFNQKQQQIVPKHYTVESTPISIIYYPNKPSYITFQTGTKLESTCLSCIERYCLNYKESELSNSLFSIFPNDKNTNVCPVNAIKWLANSSFPHVDSNLCINCGLCASRCPVGAIYLSQKTAIVNTRAVEKVSLTNKSNHMIMLSKLFRTKKEGSFQDESDALIDSIYKKLLCADTSSQFPNLFTRNLLIQLKLNTLIRRKGDVNIRMDGIFSSNSSVKGVLEIEFGKDVLNSPRNILDDLAVLSSRYNYSYKELTPLIISLNLPNTRTEYWRVIKDVNNVLNIRIQSLTIGSLMILMWNNSEVNFNKDNFYIDCDNYSLENQIITLLGRSINISNLNFSITKPNK</sequence>
<evidence type="ECO:0000256" key="3">
    <source>
        <dbReference type="ARBA" id="ARBA00023014"/>
    </source>
</evidence>
<keyword evidence="2" id="KW-0408">Iron</keyword>
<dbReference type="Gene3D" id="3.30.70.20">
    <property type="match status" value="1"/>
</dbReference>